<feature type="compositionally biased region" description="Basic residues" evidence="1">
    <location>
        <begin position="14"/>
        <end position="24"/>
    </location>
</feature>
<feature type="region of interest" description="Disordered" evidence="1">
    <location>
        <begin position="1"/>
        <end position="60"/>
    </location>
</feature>
<feature type="compositionally biased region" description="Basic and acidic residues" evidence="1">
    <location>
        <begin position="48"/>
        <end position="60"/>
    </location>
</feature>
<dbReference type="EMBL" id="PEMD01000087">
    <property type="protein sequence ID" value="RTH33586.1"/>
    <property type="molecule type" value="Genomic_DNA"/>
</dbReference>
<reference evidence="2 3" key="1">
    <citation type="journal article" date="2019" name="Extremophiles">
        <title>Biogeography of thermophiles and predominance of Thermus scotoductus in domestic water heaters.</title>
        <authorList>
            <person name="Wilpiszeski R.L."/>
            <person name="Zhang Z."/>
            <person name="House C.H."/>
        </authorList>
    </citation>
    <scope>NUCLEOTIDE SEQUENCE [LARGE SCALE GENOMIC DNA]</scope>
    <source>
        <strain evidence="2 3">20_S20</strain>
    </source>
</reference>
<dbReference type="AlphaFoldDB" id="A0A430SBT1"/>
<gene>
    <name evidence="2" type="ORF">CSW33_03740</name>
</gene>
<evidence type="ECO:0000313" key="2">
    <source>
        <dbReference type="EMBL" id="RTH33586.1"/>
    </source>
</evidence>
<dbReference type="Proteomes" id="UP000286928">
    <property type="component" value="Unassembled WGS sequence"/>
</dbReference>
<name>A0A430SBT1_THESC</name>
<sequence>MGSQQAKAGPEGRARRRSQAKSKSQKTLPLMPPGCHGEGYAEGLGLREVTREAKRGTLST</sequence>
<comment type="caution">
    <text evidence="2">The sequence shown here is derived from an EMBL/GenBank/DDBJ whole genome shotgun (WGS) entry which is preliminary data.</text>
</comment>
<evidence type="ECO:0000313" key="3">
    <source>
        <dbReference type="Proteomes" id="UP000286928"/>
    </source>
</evidence>
<evidence type="ECO:0000256" key="1">
    <source>
        <dbReference type="SAM" id="MobiDB-lite"/>
    </source>
</evidence>
<organism evidence="2 3">
    <name type="scientific">Thermus scotoductus</name>
    <dbReference type="NCBI Taxonomy" id="37636"/>
    <lineage>
        <taxon>Bacteria</taxon>
        <taxon>Thermotogati</taxon>
        <taxon>Deinococcota</taxon>
        <taxon>Deinococci</taxon>
        <taxon>Thermales</taxon>
        <taxon>Thermaceae</taxon>
        <taxon>Thermus</taxon>
    </lineage>
</organism>
<accession>A0A430SBT1</accession>
<proteinExistence type="predicted"/>
<protein>
    <submittedName>
        <fullName evidence="2">Uncharacterized protein</fullName>
    </submittedName>
</protein>